<keyword evidence="2" id="KW-0175">Coiled coil</keyword>
<dbReference type="AlphaFoldDB" id="A0A8X7NS47"/>
<organism evidence="5 6">
    <name type="scientific">Candida parapsilosis</name>
    <name type="common">Yeast</name>
    <dbReference type="NCBI Taxonomy" id="5480"/>
    <lineage>
        <taxon>Eukaryota</taxon>
        <taxon>Fungi</taxon>
        <taxon>Dikarya</taxon>
        <taxon>Ascomycota</taxon>
        <taxon>Saccharomycotina</taxon>
        <taxon>Pichiomycetes</taxon>
        <taxon>Debaryomycetaceae</taxon>
        <taxon>Candida/Lodderomyces clade</taxon>
        <taxon>Candida</taxon>
    </lineage>
</organism>
<dbReference type="InterPro" id="IPR051097">
    <property type="entry name" value="Synaptobrevin-like_transport"/>
</dbReference>
<dbReference type="InterPro" id="IPR042855">
    <property type="entry name" value="V_SNARE_CC"/>
</dbReference>
<evidence type="ECO:0000256" key="3">
    <source>
        <dbReference type="SAM" id="Phobius"/>
    </source>
</evidence>
<dbReference type="PANTHER" id="PTHR21136">
    <property type="entry name" value="SNARE PROTEINS"/>
    <property type="match status" value="1"/>
</dbReference>
<feature type="domain" description="V-SNARE coiled-coil homology" evidence="4">
    <location>
        <begin position="180"/>
        <end position="240"/>
    </location>
</feature>
<dbReference type="GO" id="GO:0015031">
    <property type="term" value="P:protein transport"/>
    <property type="evidence" value="ECO:0007669"/>
    <property type="project" value="UniProtKB-KW"/>
</dbReference>
<comment type="caution">
    <text evidence="5">The sequence shown here is derived from an EMBL/GenBank/DDBJ whole genome shotgun (WGS) entry which is preliminary data.</text>
</comment>
<name>A0A8X7NS47_CANPA</name>
<protein>
    <submittedName>
        <fullName evidence="5">Synaptobrevin family protein</fullName>
    </submittedName>
</protein>
<gene>
    <name evidence="5" type="ORF">FOB60_001332</name>
</gene>
<evidence type="ECO:0000256" key="1">
    <source>
        <dbReference type="ARBA" id="ARBA00022927"/>
    </source>
</evidence>
<dbReference type="PANTHER" id="PTHR21136:SF168">
    <property type="entry name" value="VESICLE-ASSOCIATED MEMBRANE PROTEIN 9"/>
    <property type="match status" value="1"/>
</dbReference>
<reference evidence="5" key="1">
    <citation type="submission" date="2020-03" db="EMBL/GenBank/DDBJ databases">
        <title>FDA dAtabase for Regulatory Grade micrObial Sequences (FDA-ARGOS): Supporting development and validation of Infectious Disease Dx tests.</title>
        <authorList>
            <person name="Campos J."/>
            <person name="Goldberg B."/>
            <person name="Tallon L."/>
            <person name="Sadzewicz L."/>
            <person name="Vavikolanu K."/>
            <person name="Mehta A."/>
            <person name="Aluvathingal J."/>
            <person name="Nadendla S."/>
            <person name="Nandy P."/>
            <person name="Geyer C."/>
            <person name="Yan Y."/>
            <person name="Sichtig H."/>
        </authorList>
    </citation>
    <scope>NUCLEOTIDE SEQUENCE [LARGE SCALE GENOMIC DNA]</scope>
    <source>
        <strain evidence="5">FDAARGOS_652</strain>
    </source>
</reference>
<keyword evidence="1" id="KW-0653">Protein transport</keyword>
<feature type="transmembrane region" description="Helical" evidence="3">
    <location>
        <begin position="244"/>
        <end position="269"/>
    </location>
</feature>
<keyword evidence="3" id="KW-1133">Transmembrane helix</keyword>
<evidence type="ECO:0000313" key="5">
    <source>
        <dbReference type="EMBL" id="KAF6059750.1"/>
    </source>
</evidence>
<accession>A0A8X7NS47</accession>
<proteinExistence type="predicted"/>
<dbReference type="Proteomes" id="UP000590412">
    <property type="component" value="Unassembled WGS sequence"/>
</dbReference>
<dbReference type="InterPro" id="IPR001388">
    <property type="entry name" value="Synaptobrevin-like"/>
</dbReference>
<dbReference type="EMBL" id="JABWAB010000001">
    <property type="protein sequence ID" value="KAF6059750.1"/>
    <property type="molecule type" value="Genomic_DNA"/>
</dbReference>
<evidence type="ECO:0000259" key="4">
    <source>
        <dbReference type="PROSITE" id="PS50892"/>
    </source>
</evidence>
<sequence length="274" mass="31224">MSHSDIHKHLIYCTLTINSTTLYTYENHQLISHFPRTNCSEIISQELGLINSSKTLVGSIPVSTNTPRKLSLYFMKKYMNVDGSRDLVTIVSIAHNDVNKTFILVVLKTIMDKYIDFKNRQQDQNDPASKAKPGEFKLYMKQIIKHEEQNYDVNHQSYNYGSTNDANDGSGSVNQIGPNQLLLANEEVGEVRQLMLDNIHKLLSRGDKINSLVDQTDRLNTSSSVFSKKAQQIKRRMWFHKTKFILSAIGGILVLLYLFIASQCGFPLFNQCIN</sequence>
<evidence type="ECO:0000256" key="2">
    <source>
        <dbReference type="PROSITE-ProRule" id="PRU00290"/>
    </source>
</evidence>
<dbReference type="Gene3D" id="1.20.5.110">
    <property type="match status" value="1"/>
</dbReference>
<keyword evidence="3" id="KW-0812">Transmembrane</keyword>
<dbReference type="OrthoDB" id="190375at2759"/>
<keyword evidence="1" id="KW-0813">Transport</keyword>
<keyword evidence="3" id="KW-0472">Membrane</keyword>
<evidence type="ECO:0000313" key="6">
    <source>
        <dbReference type="Proteomes" id="UP000590412"/>
    </source>
</evidence>
<dbReference type="GO" id="GO:0016020">
    <property type="term" value="C:membrane"/>
    <property type="evidence" value="ECO:0007669"/>
    <property type="project" value="InterPro"/>
</dbReference>
<dbReference type="CDD" id="cd15843">
    <property type="entry name" value="R-SNARE"/>
    <property type="match status" value="1"/>
</dbReference>
<dbReference type="PROSITE" id="PS50892">
    <property type="entry name" value="V_SNARE"/>
    <property type="match status" value="1"/>
</dbReference>
<dbReference type="GO" id="GO:0016192">
    <property type="term" value="P:vesicle-mediated transport"/>
    <property type="evidence" value="ECO:0007669"/>
    <property type="project" value="InterPro"/>
</dbReference>
<dbReference type="PRINTS" id="PR00219">
    <property type="entry name" value="SYNAPTOBREVN"/>
</dbReference>
<dbReference type="Pfam" id="PF00957">
    <property type="entry name" value="Synaptobrevin"/>
    <property type="match status" value="1"/>
</dbReference>
<dbReference type="SUPFAM" id="SSF58038">
    <property type="entry name" value="SNARE fusion complex"/>
    <property type="match status" value="1"/>
</dbReference>